<comment type="caution">
    <text evidence="2">The sequence shown here is derived from an EMBL/GenBank/DDBJ whole genome shotgun (WGS) entry which is preliminary data.</text>
</comment>
<organism evidence="2 3">
    <name type="scientific">Callipepla squamata</name>
    <name type="common">Scaled quail</name>
    <dbReference type="NCBI Taxonomy" id="9009"/>
    <lineage>
        <taxon>Eukaryota</taxon>
        <taxon>Metazoa</taxon>
        <taxon>Chordata</taxon>
        <taxon>Craniata</taxon>
        <taxon>Vertebrata</taxon>
        <taxon>Euteleostomi</taxon>
        <taxon>Archelosauria</taxon>
        <taxon>Archosauria</taxon>
        <taxon>Dinosauria</taxon>
        <taxon>Saurischia</taxon>
        <taxon>Theropoda</taxon>
        <taxon>Coelurosauria</taxon>
        <taxon>Aves</taxon>
        <taxon>Neognathae</taxon>
        <taxon>Galloanserae</taxon>
        <taxon>Galliformes</taxon>
        <taxon>Odontophoridae</taxon>
        <taxon>Callipepla</taxon>
    </lineage>
</organism>
<feature type="coiled-coil region" evidence="1">
    <location>
        <begin position="79"/>
        <end position="197"/>
    </location>
</feature>
<accession>A0A226MPL0</accession>
<dbReference type="EMBL" id="MCFN01000560">
    <property type="protein sequence ID" value="OXB57256.1"/>
    <property type="molecule type" value="Genomic_DNA"/>
</dbReference>
<dbReference type="PANTHER" id="PTHR35347:SF1">
    <property type="entry name" value="COILED-COIL DOMAIN-CONTAINING PROTEIN 175"/>
    <property type="match status" value="1"/>
</dbReference>
<evidence type="ECO:0000313" key="3">
    <source>
        <dbReference type="Proteomes" id="UP000198323"/>
    </source>
</evidence>
<protein>
    <recommendedName>
        <fullName evidence="4">Coiled-coil domain-containing protein 175</fullName>
    </recommendedName>
</protein>
<evidence type="ECO:0000256" key="1">
    <source>
        <dbReference type="SAM" id="Coils"/>
    </source>
</evidence>
<reference evidence="2 3" key="1">
    <citation type="submission" date="2016-07" db="EMBL/GenBank/DDBJ databases">
        <title>Disparate Historic Effective Population Sizes Predicted by Modern Levels of Genome Diversity for the Scaled Quail (Callipepla squamata) and the Northern Bobwhite (Colinus virginianus): Inferences from First and Second Generation Draft Genome Assemblies for Sympatric New World Quail.</title>
        <authorList>
            <person name="Oldeschulte D.L."/>
            <person name="Halley Y.A."/>
            <person name="Bhattarai E.K."/>
            <person name="Brashear W.A."/>
            <person name="Hill J."/>
            <person name="Metz R.P."/>
            <person name="Johnson C.D."/>
            <person name="Rollins D."/>
            <person name="Peterson M.J."/>
            <person name="Bickhart D.M."/>
            <person name="Decker J.E."/>
            <person name="Seabury C.M."/>
        </authorList>
    </citation>
    <scope>NUCLEOTIDE SEQUENCE [LARGE SCALE GENOMIC DNA]</scope>
    <source>
        <strain evidence="2 3">Texas</strain>
        <tissue evidence="2">Leg muscle</tissue>
    </source>
</reference>
<dbReference type="OrthoDB" id="10031759at2759"/>
<dbReference type="AlphaFoldDB" id="A0A226MPL0"/>
<dbReference type="Proteomes" id="UP000198323">
    <property type="component" value="Unassembled WGS sequence"/>
</dbReference>
<evidence type="ECO:0000313" key="2">
    <source>
        <dbReference type="EMBL" id="OXB57256.1"/>
    </source>
</evidence>
<keyword evidence="3" id="KW-1185">Reference proteome</keyword>
<gene>
    <name evidence="2" type="ORF">ASZ78_007516</name>
</gene>
<feature type="non-terminal residue" evidence="2">
    <location>
        <position position="1"/>
    </location>
</feature>
<dbReference type="InterPro" id="IPR038834">
    <property type="entry name" value="CCDC175"/>
</dbReference>
<name>A0A226MPL0_CALSU</name>
<proteinExistence type="predicted"/>
<sequence length="265" mass="30581">KHVKNEECAFSGEIVQHLEDIIAAIKKLEEMRRHTIECLEEETINNSKLLFRIQNFPGEIAAEMTALVTASRESGAAKMNQLQSALKNIAYEIELLDEKQALCERQRAVLCEEQERLQTQHKEKVDLLNERMATKINTNVLLLETDRKTRNTEREIIRAKAALEELQEKIAEKMSQLEKKKEECDGKNREMKKILAAQEEKTSAKKRTFENLNVKLLDLQQLISLNSTAIRNEEILITKLKEESEHLENKMDLNKADMAAALEKK</sequence>
<dbReference type="PANTHER" id="PTHR35347">
    <property type="entry name" value="COILED-COIL DOMAIN-CONTAINING PROTEIN 175"/>
    <property type="match status" value="1"/>
</dbReference>
<evidence type="ECO:0008006" key="4">
    <source>
        <dbReference type="Google" id="ProtNLM"/>
    </source>
</evidence>
<keyword evidence="1" id="KW-0175">Coiled coil</keyword>
<feature type="coiled-coil region" evidence="1">
    <location>
        <begin position="230"/>
        <end position="257"/>
    </location>
</feature>